<proteinExistence type="predicted"/>
<dbReference type="EMBL" id="GBRH01238690">
    <property type="protein sequence ID" value="JAD59205.1"/>
    <property type="molecule type" value="Transcribed_RNA"/>
</dbReference>
<evidence type="ECO:0000313" key="1">
    <source>
        <dbReference type="EMBL" id="JAD59205.1"/>
    </source>
</evidence>
<sequence length="37" mass="4264">MPGTWFALDYDPVLVSYVHFLLAYRCIVSITQNTESI</sequence>
<accession>A0A0A9BDA4</accession>
<organism evidence="1">
    <name type="scientific">Arundo donax</name>
    <name type="common">Giant reed</name>
    <name type="synonym">Donax arundinaceus</name>
    <dbReference type="NCBI Taxonomy" id="35708"/>
    <lineage>
        <taxon>Eukaryota</taxon>
        <taxon>Viridiplantae</taxon>
        <taxon>Streptophyta</taxon>
        <taxon>Embryophyta</taxon>
        <taxon>Tracheophyta</taxon>
        <taxon>Spermatophyta</taxon>
        <taxon>Magnoliopsida</taxon>
        <taxon>Liliopsida</taxon>
        <taxon>Poales</taxon>
        <taxon>Poaceae</taxon>
        <taxon>PACMAD clade</taxon>
        <taxon>Arundinoideae</taxon>
        <taxon>Arundineae</taxon>
        <taxon>Arundo</taxon>
    </lineage>
</organism>
<dbReference type="AlphaFoldDB" id="A0A0A9BDA4"/>
<reference evidence="1" key="1">
    <citation type="submission" date="2014-09" db="EMBL/GenBank/DDBJ databases">
        <authorList>
            <person name="Magalhaes I.L.F."/>
            <person name="Oliveira U."/>
            <person name="Santos F.R."/>
            <person name="Vidigal T.H.D.A."/>
            <person name="Brescovit A.D."/>
            <person name="Santos A.J."/>
        </authorList>
    </citation>
    <scope>NUCLEOTIDE SEQUENCE</scope>
    <source>
        <tissue evidence="1">Shoot tissue taken approximately 20 cm above the soil surface</tissue>
    </source>
</reference>
<reference evidence="1" key="2">
    <citation type="journal article" date="2015" name="Data Brief">
        <title>Shoot transcriptome of the giant reed, Arundo donax.</title>
        <authorList>
            <person name="Barrero R.A."/>
            <person name="Guerrero F.D."/>
            <person name="Moolhuijzen P."/>
            <person name="Goolsby J.A."/>
            <person name="Tidwell J."/>
            <person name="Bellgard S.E."/>
            <person name="Bellgard M.I."/>
        </authorList>
    </citation>
    <scope>NUCLEOTIDE SEQUENCE</scope>
    <source>
        <tissue evidence="1">Shoot tissue taken approximately 20 cm above the soil surface</tissue>
    </source>
</reference>
<name>A0A0A9BDA4_ARUDO</name>
<protein>
    <submittedName>
        <fullName evidence="1">Uncharacterized protein</fullName>
    </submittedName>
</protein>